<sequence>MFEDGRQDELHARLLARNGAARLASLSLTRSERRTVTRMLSEKALTSHPGHVVALPSTKAFVITCRRLGGVVTCGRAMKHYGIPLRTSPGALHVAIPAQRSRIPDAIGRTVVHRVRGLSLPEDTEPPVAEVEQALICYMRCSGELDALIALDAALRLGYTTRAQLASALPGPRNAPLRSLLSQARPGARSLLETIARYDLKQAGYHPVAAVNVDGIGEVDLVLSRRPQAIIPGPANGTHVLTAAAGPALLIETDGYTYHSSRSDWQHDHLRDQAALALGHTPLRLTSSQVLDRETVRIVSPVAHRLGIHPDVTPGDF</sequence>
<reference evidence="1 2" key="1">
    <citation type="submission" date="2016-12" db="EMBL/GenBank/DDBJ databases">
        <title>Genomic comparison of strains in the 'Actinomyces naeslundii' group.</title>
        <authorList>
            <person name="Mughal S.R."/>
            <person name="Do T."/>
            <person name="Gilbert S.C."/>
            <person name="Witherden E.A."/>
            <person name="Didelot X."/>
            <person name="Beighton D."/>
        </authorList>
    </citation>
    <scope>NUCLEOTIDE SEQUENCE [LARGE SCALE GENOMIC DNA]</scope>
    <source>
        <strain evidence="1 2">S64C</strain>
    </source>
</reference>
<dbReference type="Proteomes" id="UP000185736">
    <property type="component" value="Unassembled WGS sequence"/>
</dbReference>
<evidence type="ECO:0000313" key="1">
    <source>
        <dbReference type="EMBL" id="OLL14009.1"/>
    </source>
</evidence>
<gene>
    <name evidence="1" type="ORF">BKH32_10755</name>
</gene>
<dbReference type="EMBL" id="MSGO01000047">
    <property type="protein sequence ID" value="OLL14009.1"/>
    <property type="molecule type" value="Genomic_DNA"/>
</dbReference>
<proteinExistence type="predicted"/>
<protein>
    <submittedName>
        <fullName evidence="1">Uncharacterized protein</fullName>
    </submittedName>
</protein>
<accession>A0A1Q8HYS2</accession>
<evidence type="ECO:0000313" key="2">
    <source>
        <dbReference type="Proteomes" id="UP000185736"/>
    </source>
</evidence>
<comment type="caution">
    <text evidence="1">The sequence shown here is derived from an EMBL/GenBank/DDBJ whole genome shotgun (WGS) entry which is preliminary data.</text>
</comment>
<name>A0A1Q8HYS2_9ACTO</name>
<organism evidence="1 2">
    <name type="scientific">Actinomyces oris</name>
    <dbReference type="NCBI Taxonomy" id="544580"/>
    <lineage>
        <taxon>Bacteria</taxon>
        <taxon>Bacillati</taxon>
        <taxon>Actinomycetota</taxon>
        <taxon>Actinomycetes</taxon>
        <taxon>Actinomycetales</taxon>
        <taxon>Actinomycetaceae</taxon>
        <taxon>Actinomyces</taxon>
    </lineage>
</organism>
<dbReference type="AlphaFoldDB" id="A0A1Q8HYS2"/>